<evidence type="ECO:0008006" key="5">
    <source>
        <dbReference type="Google" id="ProtNLM"/>
    </source>
</evidence>
<geneLocation type="plasmid" evidence="3 4">
    <name>pSINAC03</name>
</geneLocation>
<protein>
    <recommendedName>
        <fullName evidence="5">DUF4197 domain-containing protein</fullName>
    </recommendedName>
</protein>
<keyword evidence="3" id="KW-0614">Plasmid</keyword>
<evidence type="ECO:0000313" key="4">
    <source>
        <dbReference type="Proteomes" id="UP000010798"/>
    </source>
</evidence>
<keyword evidence="4" id="KW-1185">Reference proteome</keyword>
<keyword evidence="1" id="KW-1133">Transmembrane helix</keyword>
<feature type="transmembrane region" description="Helical" evidence="1">
    <location>
        <begin position="262"/>
        <end position="283"/>
    </location>
</feature>
<evidence type="ECO:0000256" key="2">
    <source>
        <dbReference type="SAM" id="SignalP"/>
    </source>
</evidence>
<reference evidence="3 4" key="1">
    <citation type="submission" date="2012-02" db="EMBL/GenBank/DDBJ databases">
        <title>Complete sequence of plasmid 3 of Singulisphaera acidiphila DSM 18658.</title>
        <authorList>
            <consortium name="US DOE Joint Genome Institute (JGI-PGF)"/>
            <person name="Lucas S."/>
            <person name="Copeland A."/>
            <person name="Lapidus A."/>
            <person name="Glavina del Rio T."/>
            <person name="Dalin E."/>
            <person name="Tice H."/>
            <person name="Bruce D."/>
            <person name="Goodwin L."/>
            <person name="Pitluck S."/>
            <person name="Peters L."/>
            <person name="Ovchinnikova G."/>
            <person name="Chertkov O."/>
            <person name="Kyrpides N."/>
            <person name="Mavromatis K."/>
            <person name="Ivanova N."/>
            <person name="Brettin T."/>
            <person name="Detter J.C."/>
            <person name="Han C."/>
            <person name="Larimer F."/>
            <person name="Land M."/>
            <person name="Hauser L."/>
            <person name="Markowitz V."/>
            <person name="Cheng J.-F."/>
            <person name="Hugenholtz P."/>
            <person name="Woyke T."/>
            <person name="Wu D."/>
            <person name="Tindall B."/>
            <person name="Pomrenke H."/>
            <person name="Brambilla E."/>
            <person name="Klenk H.-P."/>
            <person name="Eisen J.A."/>
        </authorList>
    </citation>
    <scope>NUCLEOTIDE SEQUENCE [LARGE SCALE GENOMIC DNA]</scope>
    <source>
        <strain evidence="4">ATCC BAA-1392 / DSM 18658 / VKM B-2454 / MOB10</strain>
        <plasmid evidence="3 4">pSINAC03</plasmid>
    </source>
</reference>
<feature type="signal peptide" evidence="2">
    <location>
        <begin position="1"/>
        <end position="23"/>
    </location>
</feature>
<dbReference type="Proteomes" id="UP000010798">
    <property type="component" value="Plasmid pSINAC03"/>
</dbReference>
<keyword evidence="1" id="KW-0472">Membrane</keyword>
<dbReference type="EMBL" id="CP003367">
    <property type="protein sequence ID" value="AGA31692.1"/>
    <property type="molecule type" value="Genomic_DNA"/>
</dbReference>
<name>L0DRT2_SINAD</name>
<keyword evidence="2" id="KW-0732">Signal</keyword>
<proteinExistence type="predicted"/>
<evidence type="ECO:0000256" key="1">
    <source>
        <dbReference type="SAM" id="Phobius"/>
    </source>
</evidence>
<feature type="chain" id="PRO_5003941059" description="DUF4197 domain-containing protein" evidence="2">
    <location>
        <begin position="24"/>
        <end position="308"/>
    </location>
</feature>
<keyword evidence="1" id="KW-0812">Transmembrane</keyword>
<gene>
    <name evidence="3" type="ordered locus">Sinac_7663</name>
</gene>
<dbReference type="HOGENOM" id="CLU_902837_0_0_0"/>
<accession>L0DRT2</accession>
<sequence length="308" mass="31746">MKTNMTSLLAAVLVMGLAVPAHAGLPSKVVQETAEFLMKKFGREAAEEGAERLAGKVASAVARHGDDVILAVRKAGPKALSLADEAGENAPQVLRFLSRHGDDGVRALSHPESLGLLSRYGDDAAEMLIRHRAAAAPVVARLGEPAVKALGAVGPQAGRRMAMLAGDLAESGQAPEVMGVIARYGDPAMDFLWRNKAILAGGATLAAFLADPEPYINGTADIARVGVEGANQLAATVAENAVKPTLEAAGKVASNAVEAARWPLTALLVAGIGGGVLIVRAGFFKSLPVRIAFKLAGKQAARTLFKKG</sequence>
<dbReference type="AlphaFoldDB" id="L0DRT2"/>
<organism evidence="3 4">
    <name type="scientific">Singulisphaera acidiphila (strain ATCC BAA-1392 / DSM 18658 / VKM B-2454 / MOB10)</name>
    <dbReference type="NCBI Taxonomy" id="886293"/>
    <lineage>
        <taxon>Bacteria</taxon>
        <taxon>Pseudomonadati</taxon>
        <taxon>Planctomycetota</taxon>
        <taxon>Planctomycetia</taxon>
        <taxon>Isosphaerales</taxon>
        <taxon>Isosphaeraceae</taxon>
        <taxon>Singulisphaera</taxon>
    </lineage>
</organism>
<evidence type="ECO:0000313" key="3">
    <source>
        <dbReference type="EMBL" id="AGA31692.1"/>
    </source>
</evidence>
<dbReference type="KEGG" id="saci:Sinac_7663"/>